<feature type="transmembrane region" description="Helical" evidence="7">
    <location>
        <begin position="169"/>
        <end position="193"/>
    </location>
</feature>
<dbReference type="GO" id="GO:0016020">
    <property type="term" value="C:membrane"/>
    <property type="evidence" value="ECO:0007669"/>
    <property type="project" value="UniProtKB-SubCell"/>
</dbReference>
<dbReference type="PIRSF" id="PIRSF005225">
    <property type="entry name" value="LAG1_LAC1"/>
    <property type="match status" value="1"/>
</dbReference>
<evidence type="ECO:0000256" key="4">
    <source>
        <dbReference type="ARBA" id="ARBA00022989"/>
    </source>
</evidence>
<dbReference type="PANTHER" id="PTHR12560:SF0">
    <property type="entry name" value="LD18904P"/>
    <property type="match status" value="1"/>
</dbReference>
<reference evidence="9 10" key="1">
    <citation type="submission" date="2017-06" db="EMBL/GenBank/DDBJ databases">
        <title>Ant-infecting Ophiocordyceps genomes reveal a high diversity of potential behavioral manipulation genes and a possible major role for enterotoxins.</title>
        <authorList>
            <person name="De Bekker C."/>
            <person name="Evans H.C."/>
            <person name="Brachmann A."/>
            <person name="Hughes D.P."/>
        </authorList>
    </citation>
    <scope>NUCLEOTIDE SEQUENCE [LARGE SCALE GENOMIC DNA]</scope>
    <source>
        <strain evidence="9 10">Map64</strain>
    </source>
</reference>
<dbReference type="SMART" id="SM00724">
    <property type="entry name" value="TLC"/>
    <property type="match status" value="1"/>
</dbReference>
<evidence type="ECO:0000259" key="8">
    <source>
        <dbReference type="PROSITE" id="PS50922"/>
    </source>
</evidence>
<dbReference type="Proteomes" id="UP000226192">
    <property type="component" value="Unassembled WGS sequence"/>
</dbReference>
<organism evidence="9 10">
    <name type="scientific">Ophiocordyceps australis</name>
    <dbReference type="NCBI Taxonomy" id="1399860"/>
    <lineage>
        <taxon>Eukaryota</taxon>
        <taxon>Fungi</taxon>
        <taxon>Dikarya</taxon>
        <taxon>Ascomycota</taxon>
        <taxon>Pezizomycotina</taxon>
        <taxon>Sordariomycetes</taxon>
        <taxon>Hypocreomycetidae</taxon>
        <taxon>Hypocreales</taxon>
        <taxon>Ophiocordycipitaceae</taxon>
        <taxon>Ophiocordyceps</taxon>
    </lineage>
</organism>
<dbReference type="AlphaFoldDB" id="A0A2C5Y2H4"/>
<dbReference type="InterPro" id="IPR006634">
    <property type="entry name" value="TLC-dom"/>
</dbReference>
<evidence type="ECO:0000256" key="1">
    <source>
        <dbReference type="ARBA" id="ARBA00004141"/>
    </source>
</evidence>
<proteinExistence type="inferred from homology"/>
<sequence>MVFIVGFRSAATQYAYEPLARRLGIVKAKDVPRFTEQAWLMTYSCTSLPIGLVDIPYIYLTSSYAFSMPHLWMDWPWRGLDGLTKRYMLAQLAFWLAQILVMHIEERRKDYPQMLAHHVITIALVGGAYVYHLYPVGNLILVLMDISDFFLPLAKCLRYSGKRALCDVVFCFFLVSWILTRHVMFLRVCWSLWADPPRVMRGQCFRGGIDSGLQGPFEAPRDGSWGYMLEPFFNARGTICFSPEIQGVFLAGLLGLQVLIVMWLVMILRIAKRVIAGSMAEDLRSDDGSGDEGQGEAEVE</sequence>
<comment type="caution">
    <text evidence="9">The sequence shown here is derived from an EMBL/GenBank/DDBJ whole genome shotgun (WGS) entry which is preliminary data.</text>
</comment>
<evidence type="ECO:0000256" key="6">
    <source>
        <dbReference type="PROSITE-ProRule" id="PRU00205"/>
    </source>
</evidence>
<evidence type="ECO:0000256" key="3">
    <source>
        <dbReference type="ARBA" id="ARBA00022692"/>
    </source>
</evidence>
<comment type="similarity">
    <text evidence="2">Belongs to the sphingosine N-acyltransferase family.</text>
</comment>
<name>A0A2C5Y2H4_9HYPO</name>
<feature type="domain" description="TLC" evidence="8">
    <location>
        <begin position="32"/>
        <end position="276"/>
    </location>
</feature>
<feature type="transmembrane region" description="Helical" evidence="7">
    <location>
        <begin position="248"/>
        <end position="271"/>
    </location>
</feature>
<keyword evidence="5 6" id="KW-0472">Membrane</keyword>
<evidence type="ECO:0000256" key="2">
    <source>
        <dbReference type="ARBA" id="ARBA00009808"/>
    </source>
</evidence>
<dbReference type="EMBL" id="NJET01000117">
    <property type="protein sequence ID" value="PHH61081.1"/>
    <property type="molecule type" value="Genomic_DNA"/>
</dbReference>
<gene>
    <name evidence="9" type="ORF">CDD81_792</name>
</gene>
<dbReference type="OrthoDB" id="537032at2759"/>
<feature type="transmembrane region" description="Helical" evidence="7">
    <location>
        <begin position="115"/>
        <end position="134"/>
    </location>
</feature>
<dbReference type="Pfam" id="PF03798">
    <property type="entry name" value="TRAM_LAG1_CLN8"/>
    <property type="match status" value="1"/>
</dbReference>
<evidence type="ECO:0000313" key="9">
    <source>
        <dbReference type="EMBL" id="PHH61081.1"/>
    </source>
</evidence>
<dbReference type="GO" id="GO:0050291">
    <property type="term" value="F:sphingosine N-acyltransferase activity"/>
    <property type="evidence" value="ECO:0007669"/>
    <property type="project" value="InterPro"/>
</dbReference>
<dbReference type="STRING" id="1399860.A0A2C5Y2H4"/>
<evidence type="ECO:0000256" key="7">
    <source>
        <dbReference type="SAM" id="Phobius"/>
    </source>
</evidence>
<accession>A0A2C5Y2H4</accession>
<keyword evidence="10" id="KW-1185">Reference proteome</keyword>
<dbReference type="InterPro" id="IPR016439">
    <property type="entry name" value="Lag1/Lac1-like"/>
</dbReference>
<dbReference type="PANTHER" id="PTHR12560">
    <property type="entry name" value="LONGEVITY ASSURANCE FACTOR 1 LAG1"/>
    <property type="match status" value="1"/>
</dbReference>
<feature type="transmembrane region" description="Helical" evidence="7">
    <location>
        <begin position="38"/>
        <end position="66"/>
    </location>
</feature>
<evidence type="ECO:0000313" key="10">
    <source>
        <dbReference type="Proteomes" id="UP000226192"/>
    </source>
</evidence>
<dbReference type="PROSITE" id="PS50922">
    <property type="entry name" value="TLC"/>
    <property type="match status" value="1"/>
</dbReference>
<evidence type="ECO:0000256" key="5">
    <source>
        <dbReference type="ARBA" id="ARBA00023136"/>
    </source>
</evidence>
<keyword evidence="4 7" id="KW-1133">Transmembrane helix</keyword>
<keyword evidence="3 6" id="KW-0812">Transmembrane</keyword>
<comment type="subcellular location">
    <subcellularLocation>
        <location evidence="1">Membrane</location>
        <topology evidence="1">Multi-pass membrane protein</topology>
    </subcellularLocation>
</comment>
<dbReference type="GO" id="GO:0046513">
    <property type="term" value="P:ceramide biosynthetic process"/>
    <property type="evidence" value="ECO:0007669"/>
    <property type="project" value="InterPro"/>
</dbReference>
<protein>
    <recommendedName>
        <fullName evidence="8">TLC domain-containing protein</fullName>
    </recommendedName>
</protein>